<dbReference type="InterPro" id="IPR011989">
    <property type="entry name" value="ARM-like"/>
</dbReference>
<name>A0A7L7L6X2_9BACT</name>
<dbReference type="RefSeq" id="WP_182415764.1">
    <property type="nucleotide sequence ID" value="NZ_CP055153.1"/>
</dbReference>
<feature type="signal peptide" evidence="6">
    <location>
        <begin position="1"/>
        <end position="19"/>
    </location>
</feature>
<dbReference type="PANTHER" id="PTHR33546">
    <property type="entry name" value="LARGE, MULTIFUNCTIONAL SECRETED PROTEIN-RELATED"/>
    <property type="match status" value="1"/>
</dbReference>
<reference evidence="8 9" key="1">
    <citation type="submission" date="2020-06" db="EMBL/GenBank/DDBJ databases">
        <authorList>
            <person name="Hwang Y.J."/>
        </authorList>
    </citation>
    <scope>NUCLEOTIDE SEQUENCE [LARGE SCALE GENOMIC DNA]</scope>
    <source>
        <strain evidence="8 9">KUDC8001</strain>
    </source>
</reference>
<dbReference type="InterPro" id="IPR055557">
    <property type="entry name" value="DUF7133"/>
</dbReference>
<reference evidence="8 9" key="2">
    <citation type="submission" date="2020-08" db="EMBL/GenBank/DDBJ databases">
        <title>Adhaeribacter dokdonensis sp. nov., isolated from the rhizosphere of Elymus tsukushiensis, a plant native to the Dokdo Islands, Republic of Korea.</title>
        <authorList>
            <person name="Ghim S.Y."/>
        </authorList>
    </citation>
    <scope>NUCLEOTIDE SEQUENCE [LARGE SCALE GENOMIC DNA]</scope>
    <source>
        <strain evidence="8 9">KUDC8001</strain>
    </source>
</reference>
<dbReference type="GO" id="GO:0046872">
    <property type="term" value="F:metal ion binding"/>
    <property type="evidence" value="ECO:0007669"/>
    <property type="project" value="UniProtKB-KW"/>
</dbReference>
<sequence length="751" mass="84669">MKRKSWLVSAVLLSLVITCKTPSPVSQINSTPRQVVDKDPPAVPLSPEESMQKVQLPPGYHLELVASEPMVQEPVAIAWDGNGRLFVAEMNTYMLDVYGTDKYKPVSRIKLLEDTNADGKMDKVSVYVDNLVLPRMILPLDDRLIVNETNTNHLWSYRDTNGDGIADEKKRVYENNLVDTRNLEHQKSGLIWNLDNYIYVSRDRIRFRYKNGLIEADSLIEDPGGQWGVTHDSYGRLFFSAGGAERPAVSFQQNPAYGRLDLKDQYNEAFLATWPIIGTLDAQGGLKRMRPDDNSLNHFTSSGGQSIFRGDRLPAELQGDFFTPEPVGRLIRRAKVINQNGKISLQNAYNQKEFIASSDMNFRPVNTATGPDGLLYIVDMYHGIIQESEWTKEGSYIRPQILARGLDKNNGRGRIYRVVHDDFKPDPVKPQLLNASTAALVSYLSHPNGWWRDNAQKLLVIRGDKSVVPALKELALKKPSFWKKIFSRPNKTEHLTKIHALWTLDGLEAIDENTLFEAFKDENAQVRKTALWISEKFLKQNSTEMLQQLQNLKNDPDPEVKIQIALSMRALPNNTGNALVQELITQNPTIPLLAESETSRQKTVESIARRKEEFRKLTPLDRALLTKGAVIFQQVCAACHGQDGKGIALGSNDMVAPPLSRSKRINGDKAAIIRILLNGLSGPVEGKTYPDVMPAMGHNDDEWIAAVLSYVRNDMYNKAPIIRPEEVKEIRTQTTSREKYWTLDELQASAK</sequence>
<accession>A0A7L7L6X2</accession>
<dbReference type="Proteomes" id="UP000514509">
    <property type="component" value="Chromosome"/>
</dbReference>
<dbReference type="PANTHER" id="PTHR33546:SF1">
    <property type="entry name" value="LARGE, MULTIFUNCTIONAL SECRETED PROTEIN"/>
    <property type="match status" value="1"/>
</dbReference>
<dbReference type="InterPro" id="IPR009056">
    <property type="entry name" value="Cyt_c-like_dom"/>
</dbReference>
<dbReference type="InterPro" id="IPR036909">
    <property type="entry name" value="Cyt_c-like_dom_sf"/>
</dbReference>
<evidence type="ECO:0000256" key="1">
    <source>
        <dbReference type="ARBA" id="ARBA00022617"/>
    </source>
</evidence>
<dbReference type="EMBL" id="CP055153">
    <property type="protein sequence ID" value="QMU28581.1"/>
    <property type="molecule type" value="Genomic_DNA"/>
</dbReference>
<feature type="region of interest" description="Disordered" evidence="5">
    <location>
        <begin position="27"/>
        <end position="46"/>
    </location>
</feature>
<dbReference type="Gene3D" id="1.25.10.10">
    <property type="entry name" value="Leucine-rich Repeat Variant"/>
    <property type="match status" value="1"/>
</dbReference>
<evidence type="ECO:0000259" key="7">
    <source>
        <dbReference type="PROSITE" id="PS51007"/>
    </source>
</evidence>
<dbReference type="InterPro" id="IPR011042">
    <property type="entry name" value="6-blade_b-propeller_TolB-like"/>
</dbReference>
<keyword evidence="9" id="KW-1185">Reference proteome</keyword>
<dbReference type="Gene3D" id="1.10.760.10">
    <property type="entry name" value="Cytochrome c-like domain"/>
    <property type="match status" value="1"/>
</dbReference>
<dbReference type="KEGG" id="add:HUW48_11260"/>
<keyword evidence="3 4" id="KW-0408">Iron</keyword>
<dbReference type="InterPro" id="IPR011041">
    <property type="entry name" value="Quinoprot_gluc/sorb_DH_b-prop"/>
</dbReference>
<dbReference type="GO" id="GO:0009055">
    <property type="term" value="F:electron transfer activity"/>
    <property type="evidence" value="ECO:0007669"/>
    <property type="project" value="InterPro"/>
</dbReference>
<evidence type="ECO:0000313" key="9">
    <source>
        <dbReference type="Proteomes" id="UP000514509"/>
    </source>
</evidence>
<dbReference type="Gene3D" id="2.120.10.30">
    <property type="entry name" value="TolB, C-terminal domain"/>
    <property type="match status" value="1"/>
</dbReference>
<feature type="chain" id="PRO_5029508178" evidence="6">
    <location>
        <begin position="20"/>
        <end position="751"/>
    </location>
</feature>
<dbReference type="PROSITE" id="PS51007">
    <property type="entry name" value="CYTC"/>
    <property type="match status" value="1"/>
</dbReference>
<dbReference type="SUPFAM" id="SSF46626">
    <property type="entry name" value="Cytochrome c"/>
    <property type="match status" value="1"/>
</dbReference>
<dbReference type="InterPro" id="IPR016024">
    <property type="entry name" value="ARM-type_fold"/>
</dbReference>
<keyword evidence="2 4" id="KW-0479">Metal-binding</keyword>
<dbReference type="Pfam" id="PF13442">
    <property type="entry name" value="Cytochrome_CBB3"/>
    <property type="match status" value="1"/>
</dbReference>
<evidence type="ECO:0000256" key="6">
    <source>
        <dbReference type="SAM" id="SignalP"/>
    </source>
</evidence>
<evidence type="ECO:0000313" key="8">
    <source>
        <dbReference type="EMBL" id="QMU28581.1"/>
    </source>
</evidence>
<evidence type="ECO:0000256" key="3">
    <source>
        <dbReference type="ARBA" id="ARBA00023004"/>
    </source>
</evidence>
<proteinExistence type="predicted"/>
<dbReference type="Pfam" id="PF23500">
    <property type="entry name" value="DUF7133"/>
    <property type="match status" value="1"/>
</dbReference>
<feature type="domain" description="Cytochrome c" evidence="7">
    <location>
        <begin position="623"/>
        <end position="715"/>
    </location>
</feature>
<dbReference type="AlphaFoldDB" id="A0A7L7L6X2"/>
<evidence type="ECO:0000256" key="4">
    <source>
        <dbReference type="PROSITE-ProRule" id="PRU00433"/>
    </source>
</evidence>
<gene>
    <name evidence="8" type="ORF">HUW48_11260</name>
</gene>
<organism evidence="8 9">
    <name type="scientific">Adhaeribacter radiodurans</name>
    <dbReference type="NCBI Taxonomy" id="2745197"/>
    <lineage>
        <taxon>Bacteria</taxon>
        <taxon>Pseudomonadati</taxon>
        <taxon>Bacteroidota</taxon>
        <taxon>Cytophagia</taxon>
        <taxon>Cytophagales</taxon>
        <taxon>Hymenobacteraceae</taxon>
        <taxon>Adhaeribacter</taxon>
    </lineage>
</organism>
<dbReference type="SUPFAM" id="SSF50952">
    <property type="entry name" value="Soluble quinoprotein glucose dehydrogenase"/>
    <property type="match status" value="1"/>
</dbReference>
<dbReference type="SUPFAM" id="SSF48371">
    <property type="entry name" value="ARM repeat"/>
    <property type="match status" value="1"/>
</dbReference>
<keyword evidence="1 4" id="KW-0349">Heme</keyword>
<evidence type="ECO:0000256" key="5">
    <source>
        <dbReference type="SAM" id="MobiDB-lite"/>
    </source>
</evidence>
<protein>
    <submittedName>
        <fullName evidence="8">C-type cytochrome</fullName>
    </submittedName>
</protein>
<evidence type="ECO:0000256" key="2">
    <source>
        <dbReference type="ARBA" id="ARBA00022723"/>
    </source>
</evidence>
<dbReference type="GO" id="GO:0020037">
    <property type="term" value="F:heme binding"/>
    <property type="evidence" value="ECO:0007669"/>
    <property type="project" value="InterPro"/>
</dbReference>
<keyword evidence="6" id="KW-0732">Signal</keyword>